<dbReference type="Gene3D" id="1.10.1660.10">
    <property type="match status" value="1"/>
</dbReference>
<dbReference type="SMART" id="SM00530">
    <property type="entry name" value="HTH_XRE"/>
    <property type="match status" value="1"/>
</dbReference>
<reference evidence="4" key="1">
    <citation type="submission" date="2023-03" db="EMBL/GenBank/DDBJ databases">
        <authorList>
            <person name="Shen W."/>
            <person name="Cai J."/>
        </authorList>
    </citation>
    <scope>NUCLEOTIDE SEQUENCE</scope>
    <source>
        <strain evidence="4">P66-3</strain>
    </source>
</reference>
<dbReference type="PROSITE" id="PS00552">
    <property type="entry name" value="HTH_MERR_1"/>
    <property type="match status" value="1"/>
</dbReference>
<dbReference type="SUPFAM" id="SSF47413">
    <property type="entry name" value="lambda repressor-like DNA-binding domains"/>
    <property type="match status" value="1"/>
</dbReference>
<feature type="domain" description="HTH merR-type" evidence="2">
    <location>
        <begin position="2"/>
        <end position="71"/>
    </location>
</feature>
<name>A0ABU3FCH3_9ENTE</name>
<dbReference type="PROSITE" id="PS50943">
    <property type="entry name" value="HTH_CROC1"/>
    <property type="match status" value="1"/>
</dbReference>
<sequence length="262" mass="30978">MLLNISQIAKLLNLSPNTLRNWEKKGLLTPQRSDGNQRLYSKQDLYRIRYILYLNRERKIPMNDIHKFLDNPVNEPIYMKQEENENQLTGIKWKEERLQRGLSLKELSENVGISVSYLSKIENGARNVSMDVLTKLADFYEKNILYYYTSPQQENKTLIKKNERSSFYIDIPGVHVEKLGQSDDQQTNIMLYTVEKGAERTIPHKHNGFEIVFVNRGEITFFLDDETFELEQGDTLQFSSERMHSWKNNLIRETELIWLHIS</sequence>
<dbReference type="PANTHER" id="PTHR46797:SF1">
    <property type="entry name" value="METHYLPHOSPHONATE SYNTHASE"/>
    <property type="match status" value="1"/>
</dbReference>
<evidence type="ECO:0000256" key="1">
    <source>
        <dbReference type="ARBA" id="ARBA00023125"/>
    </source>
</evidence>
<dbReference type="InterPro" id="IPR011051">
    <property type="entry name" value="RmlC_Cupin_sf"/>
</dbReference>
<evidence type="ECO:0000313" key="4">
    <source>
        <dbReference type="EMBL" id="MDT2760382.1"/>
    </source>
</evidence>
<dbReference type="InterPro" id="IPR001387">
    <property type="entry name" value="Cro/C1-type_HTH"/>
</dbReference>
<dbReference type="Pfam" id="PF13411">
    <property type="entry name" value="MerR_1"/>
    <property type="match status" value="1"/>
</dbReference>
<feature type="domain" description="HTH cro/C1-type" evidence="3">
    <location>
        <begin position="94"/>
        <end position="147"/>
    </location>
</feature>
<evidence type="ECO:0000259" key="2">
    <source>
        <dbReference type="PROSITE" id="PS50937"/>
    </source>
</evidence>
<dbReference type="CDD" id="cd00093">
    <property type="entry name" value="HTH_XRE"/>
    <property type="match status" value="1"/>
</dbReference>
<dbReference type="SUPFAM" id="SSF46955">
    <property type="entry name" value="Putative DNA-binding domain"/>
    <property type="match status" value="1"/>
</dbReference>
<dbReference type="InterPro" id="IPR000551">
    <property type="entry name" value="MerR-type_HTH_dom"/>
</dbReference>
<dbReference type="PANTHER" id="PTHR46797">
    <property type="entry name" value="HTH-TYPE TRANSCRIPTIONAL REGULATOR"/>
    <property type="match status" value="1"/>
</dbReference>
<dbReference type="InterPro" id="IPR050807">
    <property type="entry name" value="TransReg_Diox_bact_type"/>
</dbReference>
<evidence type="ECO:0000259" key="3">
    <source>
        <dbReference type="PROSITE" id="PS50943"/>
    </source>
</evidence>
<dbReference type="SMART" id="SM00422">
    <property type="entry name" value="HTH_MERR"/>
    <property type="match status" value="1"/>
</dbReference>
<comment type="caution">
    <text evidence="4">The sequence shown here is derived from an EMBL/GenBank/DDBJ whole genome shotgun (WGS) entry which is preliminary data.</text>
</comment>
<keyword evidence="5" id="KW-1185">Reference proteome</keyword>
<dbReference type="SUPFAM" id="SSF51182">
    <property type="entry name" value="RmlC-like cupins"/>
    <property type="match status" value="1"/>
</dbReference>
<dbReference type="InterPro" id="IPR009061">
    <property type="entry name" value="DNA-bd_dom_put_sf"/>
</dbReference>
<dbReference type="InterPro" id="IPR010982">
    <property type="entry name" value="Lambda_DNA-bd_dom_sf"/>
</dbReference>
<protein>
    <submittedName>
        <fullName evidence="4">Helix-turn-helix domain-containing protein</fullName>
    </submittedName>
</protein>
<dbReference type="Pfam" id="PF07883">
    <property type="entry name" value="Cupin_2"/>
    <property type="match status" value="1"/>
</dbReference>
<dbReference type="InterPro" id="IPR014710">
    <property type="entry name" value="RmlC-like_jellyroll"/>
</dbReference>
<proteinExistence type="predicted"/>
<organism evidence="4 5">
    <name type="scientific">Enterococcus xiangfangensis</name>
    <dbReference type="NCBI Taxonomy" id="1296537"/>
    <lineage>
        <taxon>Bacteria</taxon>
        <taxon>Bacillati</taxon>
        <taxon>Bacillota</taxon>
        <taxon>Bacilli</taxon>
        <taxon>Lactobacillales</taxon>
        <taxon>Enterococcaceae</taxon>
        <taxon>Enterococcus</taxon>
    </lineage>
</organism>
<dbReference type="RefSeq" id="WP_137618423.1">
    <property type="nucleotide sequence ID" value="NZ_BJDX01000003.1"/>
</dbReference>
<dbReference type="Gene3D" id="2.60.120.10">
    <property type="entry name" value="Jelly Rolls"/>
    <property type="match status" value="1"/>
</dbReference>
<accession>A0ABU3FCH3</accession>
<dbReference type="EMBL" id="JARQAJ010000007">
    <property type="protein sequence ID" value="MDT2760382.1"/>
    <property type="molecule type" value="Genomic_DNA"/>
</dbReference>
<dbReference type="Proteomes" id="UP001181046">
    <property type="component" value="Unassembled WGS sequence"/>
</dbReference>
<evidence type="ECO:0000313" key="5">
    <source>
        <dbReference type="Proteomes" id="UP001181046"/>
    </source>
</evidence>
<dbReference type="CDD" id="cd00592">
    <property type="entry name" value="HTH_MerR-like"/>
    <property type="match status" value="1"/>
</dbReference>
<dbReference type="Pfam" id="PF01381">
    <property type="entry name" value="HTH_3"/>
    <property type="match status" value="1"/>
</dbReference>
<dbReference type="CDD" id="cd02209">
    <property type="entry name" value="cupin_XRE_C"/>
    <property type="match status" value="1"/>
</dbReference>
<keyword evidence="1" id="KW-0238">DNA-binding</keyword>
<gene>
    <name evidence="4" type="ORF">P7H27_11470</name>
</gene>
<dbReference type="Gene3D" id="1.10.260.40">
    <property type="entry name" value="lambda repressor-like DNA-binding domains"/>
    <property type="match status" value="1"/>
</dbReference>
<dbReference type="InterPro" id="IPR013096">
    <property type="entry name" value="Cupin_2"/>
</dbReference>
<dbReference type="PROSITE" id="PS50937">
    <property type="entry name" value="HTH_MERR_2"/>
    <property type="match status" value="1"/>
</dbReference>